<evidence type="ECO:0000313" key="6">
    <source>
        <dbReference type="EMBL" id="CAB4691628.1"/>
    </source>
</evidence>
<protein>
    <submittedName>
        <fullName evidence="2">Unannotated protein</fullName>
    </submittedName>
</protein>
<dbReference type="CDD" id="cd01297">
    <property type="entry name" value="D-aminoacylase"/>
    <property type="match status" value="1"/>
</dbReference>
<evidence type="ECO:0000313" key="8">
    <source>
        <dbReference type="EMBL" id="CAB4992030.1"/>
    </source>
</evidence>
<dbReference type="PANTHER" id="PTHR11647:SF1">
    <property type="entry name" value="COLLAPSIN RESPONSE MEDIATOR PROTEIN"/>
    <property type="match status" value="1"/>
</dbReference>
<sequence>MTQHDLVIRNGTIVDGTGRSRFLGDLAINDGTITAIGEVLGRGTTELDATGLLVTPGWVDIHTHYDGQVSWDPYLTPSSWQGVTTAVMGNCGVGFAPVAPDRHDWLIEVMEGIEDIPGTALHEGITWEWESFPEYLDSIDSTPHAIDFAAQIGHAAIRGYVMGDRGADHAERATADEIAQMGSIAADAIRAGALGFTTSRTVAHKSADGRHTPSLTASREELVGIARAIGATGKGVLEIVADLFDLDVEFALIREMAEVSGRPISVSLLQRPEFAPDEYRKILGLIASANEDGLRITGQVAARPVGLIMSLEGRVNPLLPSATYQSLLSLDHSDRVAALTVSKTRATIIAEVEATGGDMNGLASTMFALSDPIRYDQSLDERLDIAGAYDTLMSDNGNGRIYVPVMNFVEGNLKATREMIAHPNTVPGLGDAGAHCTMICDASFPTWMLQYWGRDVASSEKFEIEWLVKQQAHDTAQAVGLDDRGTLEEGKRADVNLIDFEMLSVGVPEMLHDLPANGKRLVQRAAGYRSTIVAGSVVMKDGVPTGELPGRLIRGAQSSPKA</sequence>
<dbReference type="Gene3D" id="3.20.20.140">
    <property type="entry name" value="Metal-dependent hydrolases"/>
    <property type="match status" value="1"/>
</dbReference>
<dbReference type="AlphaFoldDB" id="A0A6J5YPA2"/>
<evidence type="ECO:0000313" key="9">
    <source>
        <dbReference type="EMBL" id="CAB5072705.1"/>
    </source>
</evidence>
<dbReference type="EMBL" id="CAEUNJ010000002">
    <property type="protein sequence ID" value="CAB4370211.1"/>
    <property type="molecule type" value="Genomic_DNA"/>
</dbReference>
<dbReference type="GO" id="GO:0005829">
    <property type="term" value="C:cytosol"/>
    <property type="evidence" value="ECO:0007669"/>
    <property type="project" value="TreeGrafter"/>
</dbReference>
<dbReference type="EMBL" id="CAEZVC010000003">
    <property type="protein sequence ID" value="CAB4612094.1"/>
    <property type="molecule type" value="Genomic_DNA"/>
</dbReference>
<proteinExistence type="predicted"/>
<evidence type="ECO:0000313" key="3">
    <source>
        <dbReference type="EMBL" id="CAB4370211.1"/>
    </source>
</evidence>
<evidence type="ECO:0000313" key="2">
    <source>
        <dbReference type="EMBL" id="CAB4329759.1"/>
    </source>
</evidence>
<evidence type="ECO:0000313" key="7">
    <source>
        <dbReference type="EMBL" id="CAB4939309.1"/>
    </source>
</evidence>
<dbReference type="EMBL" id="CAFBNJ010000002">
    <property type="protein sequence ID" value="CAB4939309.1"/>
    <property type="molecule type" value="Genomic_DNA"/>
</dbReference>
<name>A0A6J5YPA2_9ZZZZ</name>
<dbReference type="InterPro" id="IPR032466">
    <property type="entry name" value="Metal_Hydrolase"/>
</dbReference>
<dbReference type="EMBL" id="CAFBOK010000170">
    <property type="protein sequence ID" value="CAB4992030.1"/>
    <property type="molecule type" value="Genomic_DNA"/>
</dbReference>
<dbReference type="InterPro" id="IPR011059">
    <property type="entry name" value="Metal-dep_hydrolase_composite"/>
</dbReference>
<reference evidence="2" key="1">
    <citation type="submission" date="2020-05" db="EMBL/GenBank/DDBJ databases">
        <authorList>
            <person name="Chiriac C."/>
            <person name="Salcher M."/>
            <person name="Ghai R."/>
            <person name="Kavagutti S V."/>
        </authorList>
    </citation>
    <scope>NUCLEOTIDE SEQUENCE</scope>
</reference>
<dbReference type="Gene3D" id="2.30.40.10">
    <property type="entry name" value="Urease, subunit C, domain 1"/>
    <property type="match status" value="1"/>
</dbReference>
<organism evidence="2">
    <name type="scientific">freshwater metagenome</name>
    <dbReference type="NCBI Taxonomy" id="449393"/>
    <lineage>
        <taxon>unclassified sequences</taxon>
        <taxon>metagenomes</taxon>
        <taxon>ecological metagenomes</taxon>
    </lineage>
</organism>
<accession>A0A6J5YPA2</accession>
<dbReference type="EMBL" id="CAESAL010000001">
    <property type="protein sequence ID" value="CAB4329759.1"/>
    <property type="molecule type" value="Genomic_DNA"/>
</dbReference>
<gene>
    <name evidence="4" type="ORF">UFOPK1762_00002</name>
    <name evidence="5" type="ORF">UFOPK1906_00112</name>
    <name evidence="6" type="ORF">UFOPK2624_00008</name>
    <name evidence="2" type="ORF">UFOPK3331_00066</name>
    <name evidence="7" type="ORF">UFOPK3785_00066</name>
    <name evidence="8" type="ORF">UFOPK3927_01358</name>
    <name evidence="3" type="ORF">UFOPK4201_00070</name>
    <name evidence="9" type="ORF">UFOPK4371_00066</name>
</gene>
<dbReference type="EMBL" id="CAFBRD010000001">
    <property type="protein sequence ID" value="CAB5072705.1"/>
    <property type="molecule type" value="Genomic_DNA"/>
</dbReference>
<evidence type="ECO:0000313" key="4">
    <source>
        <dbReference type="EMBL" id="CAB4573834.1"/>
    </source>
</evidence>
<evidence type="ECO:0000259" key="1">
    <source>
        <dbReference type="Pfam" id="PF07969"/>
    </source>
</evidence>
<dbReference type="SUPFAM" id="SSF51338">
    <property type="entry name" value="Composite domain of metallo-dependent hydrolases"/>
    <property type="match status" value="1"/>
</dbReference>
<dbReference type="PANTHER" id="PTHR11647">
    <property type="entry name" value="HYDRANTOINASE/DIHYDROPYRIMIDINASE FAMILY MEMBER"/>
    <property type="match status" value="1"/>
</dbReference>
<dbReference type="InterPro" id="IPR050378">
    <property type="entry name" value="Metallo-dep_Hydrolases_sf"/>
</dbReference>
<evidence type="ECO:0000313" key="5">
    <source>
        <dbReference type="EMBL" id="CAB4612094.1"/>
    </source>
</evidence>
<dbReference type="GO" id="GO:0016812">
    <property type="term" value="F:hydrolase activity, acting on carbon-nitrogen (but not peptide) bonds, in cyclic amides"/>
    <property type="evidence" value="ECO:0007669"/>
    <property type="project" value="TreeGrafter"/>
</dbReference>
<dbReference type="EMBL" id="CAEZTY010000001">
    <property type="protein sequence ID" value="CAB4573834.1"/>
    <property type="molecule type" value="Genomic_DNA"/>
</dbReference>
<dbReference type="Pfam" id="PF07969">
    <property type="entry name" value="Amidohydro_3"/>
    <property type="match status" value="1"/>
</dbReference>
<feature type="domain" description="Amidohydrolase 3" evidence="1">
    <location>
        <begin position="46"/>
        <end position="538"/>
    </location>
</feature>
<dbReference type="EMBL" id="CAEZXY010000001">
    <property type="protein sequence ID" value="CAB4691628.1"/>
    <property type="molecule type" value="Genomic_DNA"/>
</dbReference>
<dbReference type="InterPro" id="IPR013108">
    <property type="entry name" value="Amidohydro_3"/>
</dbReference>
<dbReference type="SUPFAM" id="SSF51556">
    <property type="entry name" value="Metallo-dependent hydrolases"/>
    <property type="match status" value="1"/>
</dbReference>